<sequence>MLNQTKKHLLYLYILGQKNGRDIISTPVPYRINEEEIFFGPCKKLIREELRSRFPSRDIVDIERENYEIYLVGINPAKGKKEDKTPRNFLFAGKIKKIFTFEQAWNYYYNRQDTDGNIAEMIKG</sequence>
<feature type="non-terminal residue" evidence="1">
    <location>
        <position position="124"/>
    </location>
</feature>
<comment type="caution">
    <text evidence="1">The sequence shown here is derived from an EMBL/GenBank/DDBJ whole genome shotgun (WGS) entry which is preliminary data.</text>
</comment>
<evidence type="ECO:0000313" key="1">
    <source>
        <dbReference type="EMBL" id="GAH78175.1"/>
    </source>
</evidence>
<accession>X1J9J7</accession>
<protein>
    <submittedName>
        <fullName evidence="1">Uncharacterized protein</fullName>
    </submittedName>
</protein>
<organism evidence="1">
    <name type="scientific">marine sediment metagenome</name>
    <dbReference type="NCBI Taxonomy" id="412755"/>
    <lineage>
        <taxon>unclassified sequences</taxon>
        <taxon>metagenomes</taxon>
        <taxon>ecological metagenomes</taxon>
    </lineage>
</organism>
<dbReference type="EMBL" id="BARU01037843">
    <property type="protein sequence ID" value="GAH78175.1"/>
    <property type="molecule type" value="Genomic_DNA"/>
</dbReference>
<proteinExistence type="predicted"/>
<gene>
    <name evidence="1" type="ORF">S03H2_58896</name>
</gene>
<reference evidence="1" key="1">
    <citation type="journal article" date="2014" name="Front. Microbiol.">
        <title>High frequency of phylogenetically diverse reductive dehalogenase-homologous genes in deep subseafloor sedimentary metagenomes.</title>
        <authorList>
            <person name="Kawai M."/>
            <person name="Futagami T."/>
            <person name="Toyoda A."/>
            <person name="Takaki Y."/>
            <person name="Nishi S."/>
            <person name="Hori S."/>
            <person name="Arai W."/>
            <person name="Tsubouchi T."/>
            <person name="Morono Y."/>
            <person name="Uchiyama I."/>
            <person name="Ito T."/>
            <person name="Fujiyama A."/>
            <person name="Inagaki F."/>
            <person name="Takami H."/>
        </authorList>
    </citation>
    <scope>NUCLEOTIDE SEQUENCE</scope>
    <source>
        <strain evidence="1">Expedition CK06-06</strain>
    </source>
</reference>
<name>X1J9J7_9ZZZZ</name>
<dbReference type="AlphaFoldDB" id="X1J9J7"/>